<comment type="caution">
    <text evidence="2">The sequence shown here is derived from an EMBL/GenBank/DDBJ whole genome shotgun (WGS) entry which is preliminary data.</text>
</comment>
<feature type="compositionally biased region" description="Basic and acidic residues" evidence="1">
    <location>
        <begin position="726"/>
        <end position="740"/>
    </location>
</feature>
<evidence type="ECO:0000256" key="1">
    <source>
        <dbReference type="SAM" id="MobiDB-lite"/>
    </source>
</evidence>
<dbReference type="PANTHER" id="PTHR40625:SF1">
    <property type="entry name" value="AMP-ACTIVATED PROTEIN KINASE GLYCOGEN-BINDING DOMAIN-CONTAINING PROTEIN"/>
    <property type="match status" value="1"/>
</dbReference>
<feature type="compositionally biased region" description="Polar residues" evidence="1">
    <location>
        <begin position="227"/>
        <end position="236"/>
    </location>
</feature>
<accession>A0A2U3E287</accession>
<reference evidence="2 3" key="1">
    <citation type="journal article" date="2016" name="Front. Microbiol.">
        <title>Genome and transcriptome sequences reveal the specific parasitism of the nematophagous Purpureocillium lilacinum 36-1.</title>
        <authorList>
            <person name="Xie J."/>
            <person name="Li S."/>
            <person name="Mo C."/>
            <person name="Xiao X."/>
            <person name="Peng D."/>
            <person name="Wang G."/>
            <person name="Xiao Y."/>
        </authorList>
    </citation>
    <scope>NUCLEOTIDE SEQUENCE [LARGE SCALE GENOMIC DNA]</scope>
    <source>
        <strain evidence="2 3">36-1</strain>
    </source>
</reference>
<proteinExistence type="predicted"/>
<dbReference type="AlphaFoldDB" id="A0A2U3E287"/>
<dbReference type="EMBL" id="LCWV01000014">
    <property type="protein sequence ID" value="PWI68594.1"/>
    <property type="molecule type" value="Genomic_DNA"/>
</dbReference>
<feature type="region of interest" description="Disordered" evidence="1">
    <location>
        <begin position="631"/>
        <end position="759"/>
    </location>
</feature>
<name>A0A2U3E287_PURLI</name>
<protein>
    <submittedName>
        <fullName evidence="2">Uncharacterized protein</fullName>
    </submittedName>
</protein>
<evidence type="ECO:0000313" key="2">
    <source>
        <dbReference type="EMBL" id="PWI68594.1"/>
    </source>
</evidence>
<feature type="region of interest" description="Disordered" evidence="1">
    <location>
        <begin position="226"/>
        <end position="288"/>
    </location>
</feature>
<feature type="compositionally biased region" description="Polar residues" evidence="1">
    <location>
        <begin position="832"/>
        <end position="844"/>
    </location>
</feature>
<feature type="region of interest" description="Disordered" evidence="1">
    <location>
        <begin position="819"/>
        <end position="852"/>
    </location>
</feature>
<dbReference type="Proteomes" id="UP000245956">
    <property type="component" value="Unassembled WGS sequence"/>
</dbReference>
<gene>
    <name evidence="2" type="ORF">PCL_01683</name>
</gene>
<feature type="compositionally biased region" description="Polar residues" evidence="1">
    <location>
        <begin position="708"/>
        <end position="723"/>
    </location>
</feature>
<organism evidence="2 3">
    <name type="scientific">Purpureocillium lilacinum</name>
    <name type="common">Paecilomyces lilacinus</name>
    <dbReference type="NCBI Taxonomy" id="33203"/>
    <lineage>
        <taxon>Eukaryota</taxon>
        <taxon>Fungi</taxon>
        <taxon>Dikarya</taxon>
        <taxon>Ascomycota</taxon>
        <taxon>Pezizomycotina</taxon>
        <taxon>Sordariomycetes</taxon>
        <taxon>Hypocreomycetidae</taxon>
        <taxon>Hypocreales</taxon>
        <taxon>Ophiocordycipitaceae</taxon>
        <taxon>Purpureocillium</taxon>
    </lineage>
</organism>
<dbReference type="PANTHER" id="PTHR40625">
    <property type="entry name" value="GTP-BINDING PROTEIN ESDC-RELATED"/>
    <property type="match status" value="1"/>
</dbReference>
<sequence>MYVLVTRTSQARTYILLRAEDTHTRTEHCVAIDFPLVPSPSLAYTSNSPGSPGTTFSSTAPSHHQAPCPAVFAGWAARFGDELEQLDRRAIPDLAGNYCCVPQNYHGAHDTIYPEHAQPGPPCPPFHPSSPLPFVARPLVDPGRSQSPHDGEIRGAVLHASTFRRRRSLAHSLAPALSASSSAGPAVRLPLTHGLTLHPRKWRETPGSTPPGLRCRLSIQHRHSAVPYSTSGSTHGHTPYSWPGSLDGRGANTHEIKISNGPSPHSQLVPVDGKTGLTPPIDLESSTTIKRPAAGLPRYPINSFAVHPGACGQSSPNARPQLANLRFRPTGAGASQNMRLRACASVLREPLPPSLGQVSRAPCVCIGARVSRPGEAKRQAEQARRRPSQRCAVLCCAVLRGGWLSYTWRHTTIGTPPEYLLAAGRPCVAMDPTTTLITFLLLFTRLTRLTSPASPASPATRSSSAGVALSHRRKTIGLGGGTGHSSGTSASRQYPVPTHVLRCQTDPSVQSVQLIGSWDNFSTCYTMRRDVRRGRGQWRGCYSFKDIVCDDVAATAAPRNGGLKMGATYYYYYELDGSTETHDPAEPWTTACPSLPGQTVNTLIVPVEQSLRQRSASLTSVRQESFRTMDPDAKFATPRPAPAPVMESTARRLGSASTLLQKRPCTRSPSPAPSWKRFFTRRLGQRDADRSPTRGQTADSSEPVEGTSLLQDSPAHTRSSTPSEGARTRDLSPESLRRFLSDGTPTHVEAVPHQPTTLSIPDEIAEDVDDDDNFATSAISENQVYATSLSPPPFQRSASADTIPRAASNLSSITLTAGQPFDQKLPDDGQADGNQAEQPESQRSLPKLETNAKPRWSISATSSLLATPISPQLVADDPPSFYDSNDEDDDVASTIEADNFAHQAVIDAPFSSEVFRGYSLPRQSDEEKSVAAPRPAIKSFNSPQLLPRADTRNDQVSGTNLLGTHIDTGLDDFVSEMGWIVDAIRCKETH</sequence>
<evidence type="ECO:0000313" key="3">
    <source>
        <dbReference type="Proteomes" id="UP000245956"/>
    </source>
</evidence>